<reference evidence="1" key="1">
    <citation type="submission" date="2023-04" db="EMBL/GenBank/DDBJ databases">
        <title>Draft Genome sequencing of Naganishia species isolated from polar environments using Oxford Nanopore Technology.</title>
        <authorList>
            <person name="Leo P."/>
            <person name="Venkateswaran K."/>
        </authorList>
    </citation>
    <scope>NUCLEOTIDE SEQUENCE</scope>
    <source>
        <strain evidence="1">MNA-CCFEE 5423</strain>
    </source>
</reference>
<protein>
    <submittedName>
        <fullName evidence="1">Uncharacterized protein</fullName>
    </submittedName>
</protein>
<sequence>MAAPNDESQQPEGLATGSQQQVEGSIAEGILKDVMEEQAFQDLNAKLETLENELAREKKEKEKAIASKNQLAVVNAQLEEANKRAQSSYVSTSGTLREYQTRIELLEQEKGELAQDYSRLKQKSKNDDDLVQKYKERIESDTRQIKQLDIERNEAELAKSKFQHQHNVLTSALDTARRDVEVYTKALIDKESEFSKYRTDHYLELQAAMAERDRESQARVQAESARRTLETQYRLNADRLNKAQDQVQELKNQLNSKTIDFQSDATFLQQRITDLQNQSKSDRQKMDELEMAMRDQAEKYQANEQELQQKLSAARAQQEESHVKMQEMAKMVELLGADRAAGTGGSISATADLTLALQGGNTDSRTVRQALADAVVLQGQVERLQQENSKLENICKTVLQEINERKPALDRQRAEWEAMKEDCSELSSQLAEVTEAKRALEGRLAELQQSHNASVDENIVLQRQVSDLSLQLRNILRQLAIRDDPALAFEKFDPVDGSLKDESDIDLVITSSLVMFNKLPELLELNKRLLTMTRSLGQELENRERSGGFTDANGHMGDLEEAANVIQDLTRKVQELESDALDSEAQVSLVTKERDMFSRMLVQGRLLGMPLEQLQSEDNTTVQGVLQTIRAEFERHREDLQQNLTSVQTLLDEKSNTLKEESNKLADALTSLRHEQNQNQMLVQKQAQDRTEITNNLETIAKRESEINNLRMEIRKLSDESNVVRQEKSTLQSLLDSANAQRKLLEANEKALEESVSRLTAEKADLDRQLKTRQFMVDQQVHAVEEAKASVESANRTLRADLESTREALTREQTAHRMLLSSDTKAEELSAAQERVRILENAAANVETQHADALKALQAELQSQKNQIEVQKTELESQKTLTKEQEEKARNSHSIGIRYQRALNDMRNVTVPGLKAEHDKAIAELRSEVESLTSQLGATKTELESAQRDLTRLQGELSTRDTQIQELNATVERLNAVASGVNRSDTSDATVAVQRDLDTARQKITELETEVAKAARGYQQGGADVNTAELETRLRTMAAELEAANKKMQDAQNSMNAAQSESQRTIAELTAKLNVAQAETQRLTQRIGELEAQAAAQATGEQAAEKPATNDKTVDAAVLKDLQAEYDAYKISQNERYKNDVSKVNDNNKKLRRDQRELRAVKAKLQTLLDGVSGNPSLTVTEISQQATQAMEEAFKENQYTPTEAFTAAKEESVQTDPIENTNAGPPASHAGIEALNAELRQLKVQLEEAKTLAESRMKEVRAADEKAKKLAVKATMTDRLKQQLNDLKAKHAELQSAQAAAIGTPTPAVVAVPPTLSVKGGAIAQAVNHAISADDGIDILGAGAAAAIAADASSRATTTGGASPTAMTTRSVSVRGRGMARGTATRARVIRGGARPATRPINPQAILSQVDAQFRGNDTTTNTMQVKRPAPVDGTPSNNDSDEGSKRPKLNEQDSSKNGQA</sequence>
<dbReference type="EMBL" id="JASBWT010000001">
    <property type="protein sequence ID" value="KAJ9108846.1"/>
    <property type="molecule type" value="Genomic_DNA"/>
</dbReference>
<name>A0ACC2WBR4_9TREE</name>
<accession>A0ACC2WBR4</accession>
<evidence type="ECO:0000313" key="1">
    <source>
        <dbReference type="EMBL" id="KAJ9108846.1"/>
    </source>
</evidence>
<evidence type="ECO:0000313" key="2">
    <source>
        <dbReference type="Proteomes" id="UP001227268"/>
    </source>
</evidence>
<keyword evidence="2" id="KW-1185">Reference proteome</keyword>
<comment type="caution">
    <text evidence="1">The sequence shown here is derived from an EMBL/GenBank/DDBJ whole genome shotgun (WGS) entry which is preliminary data.</text>
</comment>
<gene>
    <name evidence="1" type="ORF">QFC21_000166</name>
</gene>
<organism evidence="1 2">
    <name type="scientific">Naganishia friedmannii</name>
    <dbReference type="NCBI Taxonomy" id="89922"/>
    <lineage>
        <taxon>Eukaryota</taxon>
        <taxon>Fungi</taxon>
        <taxon>Dikarya</taxon>
        <taxon>Basidiomycota</taxon>
        <taxon>Agaricomycotina</taxon>
        <taxon>Tremellomycetes</taxon>
        <taxon>Filobasidiales</taxon>
        <taxon>Filobasidiaceae</taxon>
        <taxon>Naganishia</taxon>
    </lineage>
</organism>
<dbReference type="Proteomes" id="UP001227268">
    <property type="component" value="Unassembled WGS sequence"/>
</dbReference>
<proteinExistence type="predicted"/>